<sequence>MSSEDYISETPGSSHQSASPTVSSGGETPVTQASDGLTADMAQMENDVGSSAQHTGNQGEAGSSSQGAGIDLDSYTRGAWMVSDVTQAEIDWLYRSQRIPEEVWCHIPGQERQPEPRPGEYVVFAAHFERGLGLPVSDFFRRFLDSYELQPHHLPGNAVFYLSSFAAFMEGYYGITPSVNNFSFFYYLRKNSLQDKKLPYPKPFVRCGGCILSPRQGSNFFKLAGLESVRTWQKSFSMSEYVPGPPSMTNWLHNPRDDRESQRVAQYVDKSQEETNRCAEDIIFLNPLSPSGKYGMIPYSRSNPPPSENFRRSEREVPASYAPNRRFRDDNEPDPDTKRHEMGPTYMKRPGCLSVAPPSAGETPQVVEHATALRGGAGQDNLASRSRKNKAPAPEAGSSEVPPAKSAKKDDGGKLFSRKRYRSAMPVASGPALSLTRSAPGIPRETPEDAAKTSTSPPSPVPSGTGKSPASPLGGTTSAGRAAPKISHHRAEEDFFSPPDIEDTGASNIGAGKEPAERAELPVPQRRPPPPLLRLCRIPPRRQPHLRQRKHQKLLRQPRMHLHLLRRLPLAHLRLRSQLIREALLLPPNNLLRW</sequence>
<accession>A0AAD8QTK8</accession>
<dbReference type="Pfam" id="PF04195">
    <property type="entry name" value="Transposase_28"/>
    <property type="match status" value="1"/>
</dbReference>
<dbReference type="AlphaFoldDB" id="A0AAD8QTK8"/>
<feature type="compositionally biased region" description="Low complexity" evidence="1">
    <location>
        <begin position="56"/>
        <end position="69"/>
    </location>
</feature>
<proteinExistence type="predicted"/>
<feature type="compositionally biased region" description="Basic and acidic residues" evidence="1">
    <location>
        <begin position="326"/>
        <end position="342"/>
    </location>
</feature>
<evidence type="ECO:0000313" key="4">
    <source>
        <dbReference type="Proteomes" id="UP001231189"/>
    </source>
</evidence>
<feature type="domain" description="Transposase (putative) gypsy type" evidence="2">
    <location>
        <begin position="122"/>
        <end position="189"/>
    </location>
</feature>
<dbReference type="Proteomes" id="UP001231189">
    <property type="component" value="Unassembled WGS sequence"/>
</dbReference>
<dbReference type="InterPro" id="IPR007321">
    <property type="entry name" value="Transposase_28"/>
</dbReference>
<evidence type="ECO:0000313" key="3">
    <source>
        <dbReference type="EMBL" id="KAK1607976.1"/>
    </source>
</evidence>
<evidence type="ECO:0000259" key="2">
    <source>
        <dbReference type="Pfam" id="PF04195"/>
    </source>
</evidence>
<dbReference type="PANTHER" id="PTHR33026">
    <property type="entry name" value="OS06G0360600 PROTEIN"/>
    <property type="match status" value="1"/>
</dbReference>
<feature type="compositionally biased region" description="Low complexity" evidence="1">
    <location>
        <begin position="452"/>
        <end position="469"/>
    </location>
</feature>
<comment type="caution">
    <text evidence="3">The sequence shown here is derived from an EMBL/GenBank/DDBJ whole genome shotgun (WGS) entry which is preliminary data.</text>
</comment>
<keyword evidence="4" id="KW-1185">Reference proteome</keyword>
<organism evidence="3 4">
    <name type="scientific">Lolium multiflorum</name>
    <name type="common">Italian ryegrass</name>
    <name type="synonym">Lolium perenne subsp. multiflorum</name>
    <dbReference type="NCBI Taxonomy" id="4521"/>
    <lineage>
        <taxon>Eukaryota</taxon>
        <taxon>Viridiplantae</taxon>
        <taxon>Streptophyta</taxon>
        <taxon>Embryophyta</taxon>
        <taxon>Tracheophyta</taxon>
        <taxon>Spermatophyta</taxon>
        <taxon>Magnoliopsida</taxon>
        <taxon>Liliopsida</taxon>
        <taxon>Poales</taxon>
        <taxon>Poaceae</taxon>
        <taxon>BOP clade</taxon>
        <taxon>Pooideae</taxon>
        <taxon>Poodae</taxon>
        <taxon>Poeae</taxon>
        <taxon>Poeae Chloroplast Group 2 (Poeae type)</taxon>
        <taxon>Loliodinae</taxon>
        <taxon>Loliinae</taxon>
        <taxon>Lolium</taxon>
    </lineage>
</organism>
<dbReference type="PANTHER" id="PTHR33026:SF7">
    <property type="entry name" value="OS03G0100275 PROTEIN"/>
    <property type="match status" value="1"/>
</dbReference>
<feature type="compositionally biased region" description="Polar residues" evidence="1">
    <location>
        <begin position="1"/>
        <end position="35"/>
    </location>
</feature>
<feature type="region of interest" description="Disordered" evidence="1">
    <location>
        <begin position="1"/>
        <end position="69"/>
    </location>
</feature>
<name>A0AAD8QTK8_LOLMU</name>
<dbReference type="EMBL" id="JAUUTY010000007">
    <property type="protein sequence ID" value="KAK1607976.1"/>
    <property type="molecule type" value="Genomic_DNA"/>
</dbReference>
<gene>
    <name evidence="3" type="ORF">QYE76_031649</name>
</gene>
<evidence type="ECO:0000256" key="1">
    <source>
        <dbReference type="SAM" id="MobiDB-lite"/>
    </source>
</evidence>
<feature type="region of interest" description="Disordered" evidence="1">
    <location>
        <begin position="295"/>
        <end position="533"/>
    </location>
</feature>
<protein>
    <recommendedName>
        <fullName evidence="2">Transposase (putative) gypsy type domain-containing protein</fullName>
    </recommendedName>
</protein>
<reference evidence="3" key="1">
    <citation type="submission" date="2023-07" db="EMBL/GenBank/DDBJ databases">
        <title>A chromosome-level genome assembly of Lolium multiflorum.</title>
        <authorList>
            <person name="Chen Y."/>
            <person name="Copetti D."/>
            <person name="Kolliker R."/>
            <person name="Studer B."/>
        </authorList>
    </citation>
    <scope>NUCLEOTIDE SEQUENCE</scope>
    <source>
        <strain evidence="3">02402/16</strain>
        <tissue evidence="3">Leaf</tissue>
    </source>
</reference>